<protein>
    <recommendedName>
        <fullName evidence="3">SLH domain-containing protein</fullName>
    </recommendedName>
</protein>
<comment type="caution">
    <text evidence="4">The sequence shown here is derived from an EMBL/GenBank/DDBJ whole genome shotgun (WGS) entry which is preliminary data.</text>
</comment>
<dbReference type="Pfam" id="PF00395">
    <property type="entry name" value="SLH"/>
    <property type="match status" value="3"/>
</dbReference>
<reference evidence="4 5" key="1">
    <citation type="submission" date="2019-10" db="EMBL/GenBank/DDBJ databases">
        <title>Description of Paenibacillus terrestris sp. nov.</title>
        <authorList>
            <person name="Carlier A."/>
            <person name="Qi S."/>
        </authorList>
    </citation>
    <scope>NUCLEOTIDE SEQUENCE [LARGE SCALE GENOMIC DNA]</scope>
    <source>
        <strain evidence="4 5">LMG 31458</strain>
    </source>
</reference>
<dbReference type="PROSITE" id="PS51272">
    <property type="entry name" value="SLH"/>
    <property type="match status" value="3"/>
</dbReference>
<evidence type="ECO:0000313" key="5">
    <source>
        <dbReference type="Proteomes" id="UP000616779"/>
    </source>
</evidence>
<dbReference type="Gene3D" id="2.60.40.2810">
    <property type="match status" value="1"/>
</dbReference>
<dbReference type="InterPro" id="IPR032812">
    <property type="entry name" value="SbsA_Ig"/>
</dbReference>
<dbReference type="Pfam" id="PF17963">
    <property type="entry name" value="Big_9"/>
    <property type="match status" value="1"/>
</dbReference>
<dbReference type="EMBL" id="WHOA01000254">
    <property type="protein sequence ID" value="NOU77032.1"/>
    <property type="molecule type" value="Genomic_DNA"/>
</dbReference>
<keyword evidence="5" id="KW-1185">Reference proteome</keyword>
<feature type="compositionally biased region" description="Pro residues" evidence="2">
    <location>
        <begin position="1015"/>
        <end position="1029"/>
    </location>
</feature>
<keyword evidence="1" id="KW-0732">Signal</keyword>
<dbReference type="InterPro" id="IPR017853">
    <property type="entry name" value="GH"/>
</dbReference>
<evidence type="ECO:0000259" key="3">
    <source>
        <dbReference type="PROSITE" id="PS51272"/>
    </source>
</evidence>
<dbReference type="InterPro" id="IPR051465">
    <property type="entry name" value="Cell_Envelope_Struct_Comp"/>
</dbReference>
<feature type="domain" description="SLH" evidence="3">
    <location>
        <begin position="1121"/>
        <end position="1184"/>
    </location>
</feature>
<dbReference type="PANTHER" id="PTHR43308:SF5">
    <property type="entry name" value="S-LAYER PROTEIN _ PEPTIDOGLYCAN ENDO-BETA-N-ACETYLGLUCOSAMINIDASE"/>
    <property type="match status" value="1"/>
</dbReference>
<organism evidence="4 5">
    <name type="scientific">Paenibacillus phytorum</name>
    <dbReference type="NCBI Taxonomy" id="2654977"/>
    <lineage>
        <taxon>Bacteria</taxon>
        <taxon>Bacillati</taxon>
        <taxon>Bacillota</taxon>
        <taxon>Bacilli</taxon>
        <taxon>Bacillales</taxon>
        <taxon>Paenibacillaceae</taxon>
        <taxon>Paenibacillus</taxon>
    </lineage>
</organism>
<dbReference type="Proteomes" id="UP000616779">
    <property type="component" value="Unassembled WGS sequence"/>
</dbReference>
<evidence type="ECO:0000256" key="1">
    <source>
        <dbReference type="ARBA" id="ARBA00022729"/>
    </source>
</evidence>
<name>A0ABX1Y831_9BACL</name>
<dbReference type="PANTHER" id="PTHR43308">
    <property type="entry name" value="OUTER MEMBRANE PROTEIN ALPHA-RELATED"/>
    <property type="match status" value="1"/>
</dbReference>
<dbReference type="Gene3D" id="3.20.20.80">
    <property type="entry name" value="Glycosidases"/>
    <property type="match status" value="1"/>
</dbReference>
<feature type="domain" description="SLH" evidence="3">
    <location>
        <begin position="1191"/>
        <end position="1251"/>
    </location>
</feature>
<feature type="domain" description="SLH" evidence="3">
    <location>
        <begin position="1061"/>
        <end position="1120"/>
    </location>
</feature>
<dbReference type="Pfam" id="PF13205">
    <property type="entry name" value="Big_5"/>
    <property type="match status" value="1"/>
</dbReference>
<accession>A0ABX1Y831</accession>
<evidence type="ECO:0000256" key="2">
    <source>
        <dbReference type="SAM" id="MobiDB-lite"/>
    </source>
</evidence>
<proteinExistence type="predicted"/>
<dbReference type="Pfam" id="PF01120">
    <property type="entry name" value="Alpha_L_fucos"/>
    <property type="match status" value="1"/>
</dbReference>
<dbReference type="InterPro" id="IPR001119">
    <property type="entry name" value="SLH_dom"/>
</dbReference>
<dbReference type="InterPro" id="IPR057739">
    <property type="entry name" value="Glyco_hydro_29_N"/>
</dbReference>
<dbReference type="SUPFAM" id="SSF49785">
    <property type="entry name" value="Galactose-binding domain-like"/>
    <property type="match status" value="1"/>
</dbReference>
<feature type="region of interest" description="Disordered" evidence="2">
    <location>
        <begin position="1008"/>
        <end position="1062"/>
    </location>
</feature>
<dbReference type="SUPFAM" id="SSF51445">
    <property type="entry name" value="(Trans)glycosidases"/>
    <property type="match status" value="1"/>
</dbReference>
<gene>
    <name evidence="4" type="ORF">GC098_37695</name>
</gene>
<sequence>MSSNKKTSFIVLSLIFTLLCNMINFTSIHRAEAAAGATAGTMSVTTAVYINDTDSSIIYSGVWGYSSGRGAGDFQNDLHYTSSNGDSAEYTFIGTGIEVVAPASNNPNYGKIGVYVDGVSQGLADTAIGASDYVAKQVVYSNKGLPNGIHTIRLIKESGSYLQLDAFIKYVDDTLSDQELADHVQAEIQLLPDKASVTLADKQAVQTVQHHYNLLTEPQKDLVGDITKLTDAKYAIDVLEAIPVLDKKITYLMADRAERSASLEQFIDHGHEKDKRFWVTNWNAQTDFFKWTVNVPVAGEYVVDALIKAPTNSVVTVSIVTYGSVQLTGTGDWDKIRAAGTLTLPQGICEILVTATNPNNNEFKSLELIPAAEVPAMEQRIANFRSDTQWFKDAKYGVFFQWGEWGYPQSGDKKQWPKQIDDFDVNAFADQVAKMGAGYVVWSVSWWSYYFPAPIKAVDDILPGHTSQRDLIGDLANALNKKGIRLMLYYHTGSETKDWWDTNWVSMDDKTKFLTNWKNIMTEVGNRYGTKLAGWYIDDDCIYYPADYEELGAAAKAGNADRIITYNNARGPRGTDFQDYASSEWWMPLPGNDNGIMRDGRYKGLQAHTAFITEDDWGIHLPNQPIVPLLSASEAVSRIVEAMHYNQVLSYNMMMYEDGTLNPSSIPMMIHVKNAARYGIVGTDEPRDQPDMYNDSDSRIIYAGGWDVSSGRSGGGTYRTDVHYTMTNGDSAEFTFKGTEVQFITETDSNQGNIEVFVDGNSAGTVNSYSASRKTNQVLFTKQGLSPNVSHTIKLVKKDGDYMLVDAFRVVSSQAGNEKPAASDYSAKSASNEDILGQLSTVSENDGMLTFRIKQNGQKGTAVIDYQTGKFSYTPIAGASGTDTFTYVIDDGNKVSEPATVTVQFVEPVAIISSEPSNQAMNVPYNLAAAKVSFNQPVQQGTNFDLMVLKAGGTTVQTTASISEDTLSVSPKGGFLPSTMYELMIPAFAIKGEVGNGMSSEYRFSFTTSAKPVSPSDPGPDSTPTPNPKPDSTGTPDSKPIPGGTEKPDLKPIPKLTRMPGPVPEFNDIKGHWAKKEIELLLSFSIFQGITKNSFAPNEPITRAEFTTLLVRVLGLKTEQTALAFSDVKNEDWFAGPISAAAKAGLINGYEDGSFNPNGNMTREQMAVMIVRMMKYAGKSAYAQQNSDQVLSKFLDQQLISAWAKESLALCADAGIIQGVTEQMIVPGANATRGEAAAMLSRLLYSLKMID</sequence>
<dbReference type="Gene3D" id="2.60.120.260">
    <property type="entry name" value="Galactose-binding domain-like"/>
    <property type="match status" value="3"/>
</dbReference>
<dbReference type="RefSeq" id="WP_171649567.1">
    <property type="nucleotide sequence ID" value="NZ_WHOA01000254.1"/>
</dbReference>
<evidence type="ECO:0000313" key="4">
    <source>
        <dbReference type="EMBL" id="NOU77032.1"/>
    </source>
</evidence>
<dbReference type="InterPro" id="IPR008979">
    <property type="entry name" value="Galactose-bd-like_sf"/>
</dbReference>